<evidence type="ECO:0000313" key="1">
    <source>
        <dbReference type="EMBL" id="CRK98061.1"/>
    </source>
</evidence>
<organism evidence="1 2">
    <name type="scientific">Clunio marinus</name>
    <dbReference type="NCBI Taxonomy" id="568069"/>
    <lineage>
        <taxon>Eukaryota</taxon>
        <taxon>Metazoa</taxon>
        <taxon>Ecdysozoa</taxon>
        <taxon>Arthropoda</taxon>
        <taxon>Hexapoda</taxon>
        <taxon>Insecta</taxon>
        <taxon>Pterygota</taxon>
        <taxon>Neoptera</taxon>
        <taxon>Endopterygota</taxon>
        <taxon>Diptera</taxon>
        <taxon>Nematocera</taxon>
        <taxon>Chironomoidea</taxon>
        <taxon>Chironomidae</taxon>
        <taxon>Clunio</taxon>
    </lineage>
</organism>
<accession>A0A1J1ICQ3</accession>
<sequence>MCVVKHQNSLCQQHQNENSSYIYNKTTLQLWLRRKIKEKEDFFQHSPGDVESSKNNNNNKPPYLLTTLKALVTL</sequence>
<proteinExistence type="predicted"/>
<reference evidence="1 2" key="1">
    <citation type="submission" date="2015-04" db="EMBL/GenBank/DDBJ databases">
        <authorList>
            <person name="Syromyatnikov M.Y."/>
            <person name="Popov V.N."/>
        </authorList>
    </citation>
    <scope>NUCLEOTIDE SEQUENCE [LARGE SCALE GENOMIC DNA]</scope>
</reference>
<dbReference type="AlphaFoldDB" id="A0A1J1ICQ3"/>
<keyword evidence="2" id="KW-1185">Reference proteome</keyword>
<protein>
    <submittedName>
        <fullName evidence="1">CLUMA_CG011430, isoform A</fullName>
    </submittedName>
</protein>
<dbReference type="Proteomes" id="UP000183832">
    <property type="component" value="Unassembled WGS sequence"/>
</dbReference>
<name>A0A1J1ICQ3_9DIPT</name>
<evidence type="ECO:0000313" key="2">
    <source>
        <dbReference type="Proteomes" id="UP000183832"/>
    </source>
</evidence>
<dbReference type="EMBL" id="CVRI01000047">
    <property type="protein sequence ID" value="CRK98061.1"/>
    <property type="molecule type" value="Genomic_DNA"/>
</dbReference>
<gene>
    <name evidence="1" type="ORF">CLUMA_CG011430</name>
</gene>